<sequence length="686" mass="77896">MFEVSAVTNYLSNRVFDRVASQNIIVNQSTDEFIVTNCTFRNCGNSTVSGGALYIQLSNGGHCQVANTTFTNCSSSYGGAIYAQINSGGNLTINRLCSFTDCYAYGQGGGICAYIYGQNSRLLLLDGLKFERCHSNYGGGGLIIYAYQGAQLLLIGQCSFRDCFSLNAGEIQEFFDGGGLLLFSEDQCLLSISSTLYQNCSSETGGGGLLASVLSRSQLVISSCQFIRCSSFQGNGGGIYIILECSSNCSFIIIDTIVQECKVSKGSFYQSGFGGGLHIEGLGDYKPQYELIDLRGLKIYNNSAEIGGQSLFVAMTKVVEWCQYGILGEYVKGNYSDRYSNERDLEGIPMDLSTFNSSSLQTIVQQQQPLEHFWRILGILKSAQVIVNVSNPNGKLFFHLKGQRMFQEYLHTADQQQSDLDIGMPTLIKDRIVSEEQAQILDDGFQNHKKDKYFIIGEPVLIKDKIVSEEEIEEEQENNKQNNNKRDEQKMNQQILIIGEPILIKDKEVKEEDEQEEIVKQKKNEKENKDQLIIGNPILIKDKEVNEKEINQQKEQEKESHEKRKHKVNQDQFDIGKQILIKEKHIREELNVNVKQNENKDRIRQKHELNIKEQDEEKKKEKEKKIHQQRKQKENKANFMIDDPLLVKDRIISKNEKDIEIKKEDEQKKETNNKEKKKNKDDLNGK</sequence>
<reference evidence="2 3" key="1">
    <citation type="submission" date="2019-03" db="EMBL/GenBank/DDBJ databases">
        <title>Single cell metagenomics reveals metabolic interactions within the superorganism composed of flagellate Streblomastix strix and complex community of Bacteroidetes bacteria on its surface.</title>
        <authorList>
            <person name="Treitli S.C."/>
            <person name="Kolisko M."/>
            <person name="Husnik F."/>
            <person name="Keeling P."/>
            <person name="Hampl V."/>
        </authorList>
    </citation>
    <scope>NUCLEOTIDE SEQUENCE [LARGE SCALE GENOMIC DNA]</scope>
    <source>
        <strain evidence="2">ST1C</strain>
    </source>
</reference>
<dbReference type="AlphaFoldDB" id="A0A5J4WGB9"/>
<evidence type="ECO:0000313" key="2">
    <source>
        <dbReference type="EMBL" id="KAA6393977.1"/>
    </source>
</evidence>
<dbReference type="InterPro" id="IPR011050">
    <property type="entry name" value="Pectin_lyase_fold/virulence"/>
</dbReference>
<feature type="compositionally biased region" description="Basic and acidic residues" evidence="1">
    <location>
        <begin position="601"/>
        <end position="636"/>
    </location>
</feature>
<protein>
    <submittedName>
        <fullName evidence="2">Uncharacterized protein</fullName>
    </submittedName>
</protein>
<comment type="caution">
    <text evidence="2">The sequence shown here is derived from an EMBL/GenBank/DDBJ whole genome shotgun (WGS) entry which is preliminary data.</text>
</comment>
<organism evidence="2 3">
    <name type="scientific">Streblomastix strix</name>
    <dbReference type="NCBI Taxonomy" id="222440"/>
    <lineage>
        <taxon>Eukaryota</taxon>
        <taxon>Metamonada</taxon>
        <taxon>Preaxostyla</taxon>
        <taxon>Oxymonadida</taxon>
        <taxon>Streblomastigidae</taxon>
        <taxon>Streblomastix</taxon>
    </lineage>
</organism>
<dbReference type="EMBL" id="SNRW01002081">
    <property type="protein sequence ID" value="KAA6393977.1"/>
    <property type="molecule type" value="Genomic_DNA"/>
</dbReference>
<proteinExistence type="predicted"/>
<evidence type="ECO:0000313" key="3">
    <source>
        <dbReference type="Proteomes" id="UP000324800"/>
    </source>
</evidence>
<accession>A0A5J4WGB9</accession>
<evidence type="ECO:0000256" key="1">
    <source>
        <dbReference type="SAM" id="MobiDB-lite"/>
    </source>
</evidence>
<dbReference type="Proteomes" id="UP000324800">
    <property type="component" value="Unassembled WGS sequence"/>
</dbReference>
<feature type="region of interest" description="Disordered" evidence="1">
    <location>
        <begin position="544"/>
        <end position="571"/>
    </location>
</feature>
<name>A0A5J4WGB9_9EUKA</name>
<gene>
    <name evidence="2" type="ORF">EZS28_010491</name>
</gene>
<dbReference type="SUPFAM" id="SSF51126">
    <property type="entry name" value="Pectin lyase-like"/>
    <property type="match status" value="1"/>
</dbReference>
<feature type="region of interest" description="Disordered" evidence="1">
    <location>
        <begin position="601"/>
        <end position="686"/>
    </location>
</feature>
<feature type="compositionally biased region" description="Basic and acidic residues" evidence="1">
    <location>
        <begin position="645"/>
        <end position="686"/>
    </location>
</feature>
<feature type="compositionally biased region" description="Basic and acidic residues" evidence="1">
    <location>
        <begin position="544"/>
        <end position="562"/>
    </location>
</feature>